<dbReference type="Proteomes" id="UP000830326">
    <property type="component" value="Chromosome"/>
</dbReference>
<accession>A0ABY4HD24</accession>
<dbReference type="Gene3D" id="1.10.472.50">
    <property type="entry name" value="HD-domain/PDEase-like"/>
    <property type="match status" value="1"/>
</dbReference>
<dbReference type="PANTHER" id="PTHR33594">
    <property type="entry name" value="SUPERFAMILY HYDROLASE, PUTATIVE (AFU_ORTHOLOGUE AFUA_1G03035)-RELATED"/>
    <property type="match status" value="1"/>
</dbReference>
<dbReference type="InterPro" id="IPR006674">
    <property type="entry name" value="HD_domain"/>
</dbReference>
<keyword evidence="3" id="KW-1185">Reference proteome</keyword>
<evidence type="ECO:0000313" key="2">
    <source>
        <dbReference type="EMBL" id="UOR12514.1"/>
    </source>
</evidence>
<evidence type="ECO:0000313" key="3">
    <source>
        <dbReference type="Proteomes" id="UP000830326"/>
    </source>
</evidence>
<proteinExistence type="predicted"/>
<dbReference type="EMBL" id="CP095075">
    <property type="protein sequence ID" value="UOR12514.1"/>
    <property type="molecule type" value="Genomic_DNA"/>
</dbReference>
<dbReference type="SUPFAM" id="SSF109604">
    <property type="entry name" value="HD-domain/PDEase-like"/>
    <property type="match status" value="1"/>
</dbReference>
<organism evidence="2 3">
    <name type="scientific">Halobacillus amylolyticus</name>
    <dbReference type="NCBI Taxonomy" id="2932259"/>
    <lineage>
        <taxon>Bacteria</taxon>
        <taxon>Bacillati</taxon>
        <taxon>Bacillota</taxon>
        <taxon>Bacilli</taxon>
        <taxon>Bacillales</taxon>
        <taxon>Bacillaceae</taxon>
        <taxon>Halobacillus</taxon>
    </lineage>
</organism>
<sequence>MSSLLASIQNYVHEHFDNDPTGHDYYHMERVARWARLIAEREGADPFICEVAGWLHDIGDAKLFANPKEAKENVLCFLSEQGINEASCNQIKIAMEDVSFSKGTIPKTLEGKIVQDADRLDAVGAIGIARTFAYGGAHGQLIHREQIETATSIQHFHDKLLKITALIHTSSARREAEKRHQFIVEYLERFSYEWNI</sequence>
<dbReference type="SMART" id="SM00471">
    <property type="entry name" value="HDc"/>
    <property type="match status" value="1"/>
</dbReference>
<dbReference type="PROSITE" id="PS51831">
    <property type="entry name" value="HD"/>
    <property type="match status" value="1"/>
</dbReference>
<dbReference type="RefSeq" id="WP_245033313.1">
    <property type="nucleotide sequence ID" value="NZ_CP095075.1"/>
</dbReference>
<dbReference type="Gene3D" id="1.20.58.1910">
    <property type="match status" value="1"/>
</dbReference>
<dbReference type="InterPro" id="IPR003607">
    <property type="entry name" value="HD/PDEase_dom"/>
</dbReference>
<protein>
    <submittedName>
        <fullName evidence="2">HD domain-containing protein</fullName>
    </submittedName>
</protein>
<evidence type="ECO:0000259" key="1">
    <source>
        <dbReference type="PROSITE" id="PS51831"/>
    </source>
</evidence>
<gene>
    <name evidence="2" type="ORF">MUO15_03070</name>
</gene>
<feature type="domain" description="HD" evidence="1">
    <location>
        <begin position="24"/>
        <end position="123"/>
    </location>
</feature>
<dbReference type="PANTHER" id="PTHR33594:SF1">
    <property type="entry name" value="HD_PDEASE DOMAIN-CONTAINING PROTEIN"/>
    <property type="match status" value="1"/>
</dbReference>
<dbReference type="Pfam" id="PF01966">
    <property type="entry name" value="HD"/>
    <property type="match status" value="1"/>
</dbReference>
<name>A0ABY4HD24_9BACI</name>
<dbReference type="CDD" id="cd00077">
    <property type="entry name" value="HDc"/>
    <property type="match status" value="1"/>
</dbReference>
<reference evidence="2" key="1">
    <citation type="submission" date="2022-04" db="EMBL/GenBank/DDBJ databases">
        <title>Halobacillus sp. isolated from saltern.</title>
        <authorList>
            <person name="Won M."/>
            <person name="Lee C.-M."/>
            <person name="Woen H.-Y."/>
            <person name="Kwon S.-W."/>
        </authorList>
    </citation>
    <scope>NUCLEOTIDE SEQUENCE</scope>
    <source>
        <strain evidence="2">SSHM10-5</strain>
    </source>
</reference>